<dbReference type="AlphaFoldDB" id="A0A9P8LCR5"/>
<proteinExistence type="predicted"/>
<dbReference type="Proteomes" id="UP000750711">
    <property type="component" value="Unassembled WGS sequence"/>
</dbReference>
<dbReference type="EMBL" id="JAGHQM010000500">
    <property type="protein sequence ID" value="KAH0559878.1"/>
    <property type="molecule type" value="Genomic_DNA"/>
</dbReference>
<keyword evidence="2" id="KW-1185">Reference proteome</keyword>
<accession>A0A9P8LCR5</accession>
<protein>
    <submittedName>
        <fullName evidence="1">Uncharacterized protein</fullName>
    </submittedName>
</protein>
<gene>
    <name evidence="1" type="ORF">GP486_003608</name>
</gene>
<name>A0A9P8LCR5_9PEZI</name>
<reference evidence="1" key="1">
    <citation type="submission" date="2021-03" db="EMBL/GenBank/DDBJ databases">
        <title>Comparative genomics and phylogenomic investigation of the class Geoglossomycetes provide insights into ecological specialization and systematics.</title>
        <authorList>
            <person name="Melie T."/>
            <person name="Pirro S."/>
            <person name="Miller A.N."/>
            <person name="Quandt A."/>
        </authorList>
    </citation>
    <scope>NUCLEOTIDE SEQUENCE</scope>
    <source>
        <strain evidence="1">CAQ_001_2017</strain>
    </source>
</reference>
<organism evidence="1 2">
    <name type="scientific">Trichoglossum hirsutum</name>
    <dbReference type="NCBI Taxonomy" id="265104"/>
    <lineage>
        <taxon>Eukaryota</taxon>
        <taxon>Fungi</taxon>
        <taxon>Dikarya</taxon>
        <taxon>Ascomycota</taxon>
        <taxon>Pezizomycotina</taxon>
        <taxon>Geoglossomycetes</taxon>
        <taxon>Geoglossales</taxon>
        <taxon>Geoglossaceae</taxon>
        <taxon>Trichoglossum</taxon>
    </lineage>
</organism>
<comment type="caution">
    <text evidence="1">The sequence shown here is derived from an EMBL/GenBank/DDBJ whole genome shotgun (WGS) entry which is preliminary data.</text>
</comment>
<evidence type="ECO:0000313" key="1">
    <source>
        <dbReference type="EMBL" id="KAH0559878.1"/>
    </source>
</evidence>
<sequence length="153" mass="16780">MLRSAQNQHSQYKPISGNFVTKLAYESYATPLAFGEKLMVVPEPPAVVPGQVNAESIAIISDHIGMVKFGSETDDGFRKVAGHLQLMVGDAPAEVLEKWVAKNIMESDIGRTMKPDLGVTFDLKDVPTTSAFFGRESDLNVMEKYLNPYSGLE</sequence>
<evidence type="ECO:0000313" key="2">
    <source>
        <dbReference type="Proteomes" id="UP000750711"/>
    </source>
</evidence>